<evidence type="ECO:0000256" key="5">
    <source>
        <dbReference type="ARBA" id="ARBA00023125"/>
    </source>
</evidence>
<gene>
    <name evidence="9" type="ORF">AVDCRST_MAG81-1977</name>
</gene>
<dbReference type="SUPFAM" id="SSF56349">
    <property type="entry name" value="DNA breaking-rejoining enzymes"/>
    <property type="match status" value="1"/>
</dbReference>
<dbReference type="InterPro" id="IPR001631">
    <property type="entry name" value="TopoI"/>
</dbReference>
<accession>A0A6J4UMR7</accession>
<dbReference type="InterPro" id="IPR014711">
    <property type="entry name" value="TopoI_cat_a-hlx-sub_euk"/>
</dbReference>
<evidence type="ECO:0000259" key="7">
    <source>
        <dbReference type="Pfam" id="PF01028"/>
    </source>
</evidence>
<dbReference type="InterPro" id="IPR049331">
    <property type="entry name" value="Top1B_N_bact"/>
</dbReference>
<keyword evidence="4" id="KW-0799">Topoisomerase</keyword>
<dbReference type="InterPro" id="IPR013500">
    <property type="entry name" value="TopoI_cat_euk"/>
</dbReference>
<feature type="domain" description="DNA topoisomerase IB N-terminal" evidence="8">
    <location>
        <begin position="46"/>
        <end position="94"/>
    </location>
</feature>
<proteinExistence type="inferred from homology"/>
<dbReference type="SUPFAM" id="SSF55869">
    <property type="entry name" value="DNA topoisomerase I domain"/>
    <property type="match status" value="1"/>
</dbReference>
<dbReference type="Pfam" id="PF01028">
    <property type="entry name" value="Topoisom_I"/>
    <property type="match status" value="1"/>
</dbReference>
<comment type="similarity">
    <text evidence="2">Belongs to the type IB topoisomerase family.</text>
</comment>
<dbReference type="EC" id="5.6.2.1" evidence="3"/>
<dbReference type="PROSITE" id="PS52038">
    <property type="entry name" value="TOPO_IB_2"/>
    <property type="match status" value="1"/>
</dbReference>
<evidence type="ECO:0000256" key="4">
    <source>
        <dbReference type="ARBA" id="ARBA00023029"/>
    </source>
</evidence>
<dbReference type="PRINTS" id="PR00416">
    <property type="entry name" value="EUTPISMRASEI"/>
</dbReference>
<evidence type="ECO:0000256" key="6">
    <source>
        <dbReference type="ARBA" id="ARBA00023235"/>
    </source>
</evidence>
<dbReference type="Gene3D" id="3.90.15.10">
    <property type="entry name" value="Topoisomerase I, Chain A, domain 3"/>
    <property type="match status" value="1"/>
</dbReference>
<name>A0A6J4UMR7_9CYAN</name>
<evidence type="ECO:0000256" key="2">
    <source>
        <dbReference type="ARBA" id="ARBA00006645"/>
    </source>
</evidence>
<dbReference type="InterPro" id="IPR035447">
    <property type="entry name" value="DNA_topo_I_N_sf"/>
</dbReference>
<evidence type="ECO:0000256" key="3">
    <source>
        <dbReference type="ARBA" id="ARBA00012891"/>
    </source>
</evidence>
<keyword evidence="5" id="KW-0238">DNA-binding</keyword>
<dbReference type="Gene3D" id="1.10.132.120">
    <property type="match status" value="1"/>
</dbReference>
<evidence type="ECO:0000313" key="9">
    <source>
        <dbReference type="EMBL" id="CAA9551888.1"/>
    </source>
</evidence>
<comment type="catalytic activity">
    <reaction evidence="1">
        <text>ATP-independent breakage of single-stranded DNA, followed by passage and rejoining.</text>
        <dbReference type="EC" id="5.6.2.1"/>
    </reaction>
</comment>
<dbReference type="Pfam" id="PF21338">
    <property type="entry name" value="Top1B_N_bact"/>
    <property type="match status" value="1"/>
</dbReference>
<dbReference type="GO" id="GO:0003677">
    <property type="term" value="F:DNA binding"/>
    <property type="evidence" value="ECO:0007669"/>
    <property type="project" value="UniProtKB-KW"/>
</dbReference>
<evidence type="ECO:0000256" key="1">
    <source>
        <dbReference type="ARBA" id="ARBA00000213"/>
    </source>
</evidence>
<reference evidence="9" key="1">
    <citation type="submission" date="2020-02" db="EMBL/GenBank/DDBJ databases">
        <authorList>
            <person name="Meier V. D."/>
        </authorList>
    </citation>
    <scope>NUCLEOTIDE SEQUENCE</scope>
    <source>
        <strain evidence="9">AVDCRST_MAG81</strain>
    </source>
</reference>
<dbReference type="CDD" id="cd00659">
    <property type="entry name" value="Topo_IB_C"/>
    <property type="match status" value="1"/>
</dbReference>
<organism evidence="9">
    <name type="scientific">uncultured Synechococcales cyanobacterium</name>
    <dbReference type="NCBI Taxonomy" id="1936017"/>
    <lineage>
        <taxon>Bacteria</taxon>
        <taxon>Bacillati</taxon>
        <taxon>Cyanobacteriota</taxon>
        <taxon>Cyanophyceae</taxon>
        <taxon>Synechococcales</taxon>
        <taxon>environmental samples</taxon>
    </lineage>
</organism>
<dbReference type="Gene3D" id="3.30.66.10">
    <property type="entry name" value="DNA topoisomerase I domain"/>
    <property type="match status" value="1"/>
</dbReference>
<dbReference type="AlphaFoldDB" id="A0A6J4UMR7"/>
<dbReference type="GO" id="GO:0003917">
    <property type="term" value="F:DNA topoisomerase type I (single strand cut, ATP-independent) activity"/>
    <property type="evidence" value="ECO:0007669"/>
    <property type="project" value="UniProtKB-EC"/>
</dbReference>
<dbReference type="EMBL" id="CADCWO010000001">
    <property type="protein sequence ID" value="CAA9551888.1"/>
    <property type="molecule type" value="Genomic_DNA"/>
</dbReference>
<evidence type="ECO:0000259" key="8">
    <source>
        <dbReference type="Pfam" id="PF21338"/>
    </source>
</evidence>
<protein>
    <recommendedName>
        <fullName evidence="3">DNA topoisomerase</fullName>
        <ecNumber evidence="3">5.6.2.1</ecNumber>
    </recommendedName>
</protein>
<dbReference type="InterPro" id="IPR011010">
    <property type="entry name" value="DNA_brk_join_enz"/>
</dbReference>
<feature type="domain" description="DNA topoisomerase I catalytic core eukaryotic-type" evidence="7">
    <location>
        <begin position="107"/>
        <end position="324"/>
    </location>
</feature>
<dbReference type="GO" id="GO:0006265">
    <property type="term" value="P:DNA topological change"/>
    <property type="evidence" value="ECO:0007669"/>
    <property type="project" value="InterPro"/>
</dbReference>
<sequence length="368" mass="42261">MPQTKLKRPKPQQELITDPVESAKSAGLRYVTDDSPGIRRKRSGKGFSYIGLDGKPIHDPEELKRIKSIGIPPAYTDVWICTLPNGHLQATGRDAKGRKQYRYHVRWRRVRDETKYGRMMIFGLKLPQIRKRLEQDLARPGLPREKVLATVVRLLETTLIRVGNEEYAKENRSFGLTTMRDRHVDISGSTIQFQFRGKSGKEHTIDLKDRRLAKIVKRCRDIPGYELFQYLDEQGQRQTIDSTDVNEYLREITGEDFTAKDFRTWSGTVFAAIALQEFEAFDSEAQAKKNIVRAIETVSERLGNTPSICRKCYVHPAVIDAYLDGTLAHTLEQRVEQEMAETLDELRPEETAVMAFLQQRLAHVEAKS</sequence>
<keyword evidence="6" id="KW-0413">Isomerase</keyword>